<gene>
    <name evidence="2" type="ORF">GGX14DRAFT_448798</name>
</gene>
<dbReference type="Pfam" id="PF01790">
    <property type="entry name" value="LGT"/>
    <property type="match status" value="1"/>
</dbReference>
<name>A0AAD6YE25_9AGAR</name>
<feature type="transmembrane region" description="Helical" evidence="1">
    <location>
        <begin position="254"/>
        <end position="279"/>
    </location>
</feature>
<dbReference type="InterPro" id="IPR001640">
    <property type="entry name" value="Lgt"/>
</dbReference>
<dbReference type="AlphaFoldDB" id="A0AAD6YE25"/>
<evidence type="ECO:0000256" key="1">
    <source>
        <dbReference type="SAM" id="Phobius"/>
    </source>
</evidence>
<accession>A0AAD6YE25</accession>
<organism evidence="2 3">
    <name type="scientific">Mycena pura</name>
    <dbReference type="NCBI Taxonomy" id="153505"/>
    <lineage>
        <taxon>Eukaryota</taxon>
        <taxon>Fungi</taxon>
        <taxon>Dikarya</taxon>
        <taxon>Basidiomycota</taxon>
        <taxon>Agaricomycotina</taxon>
        <taxon>Agaricomycetes</taxon>
        <taxon>Agaricomycetidae</taxon>
        <taxon>Agaricales</taxon>
        <taxon>Marasmiineae</taxon>
        <taxon>Mycenaceae</taxon>
        <taxon>Mycena</taxon>
    </lineage>
</organism>
<evidence type="ECO:0000313" key="2">
    <source>
        <dbReference type="EMBL" id="KAJ7211600.1"/>
    </source>
</evidence>
<keyword evidence="1" id="KW-0812">Transmembrane</keyword>
<feature type="transmembrane region" description="Helical" evidence="1">
    <location>
        <begin position="163"/>
        <end position="181"/>
    </location>
</feature>
<feature type="transmembrane region" description="Helical" evidence="1">
    <location>
        <begin position="222"/>
        <end position="242"/>
    </location>
</feature>
<proteinExistence type="predicted"/>
<keyword evidence="1" id="KW-1133">Transmembrane helix</keyword>
<dbReference type="Proteomes" id="UP001219525">
    <property type="component" value="Unassembled WGS sequence"/>
</dbReference>
<dbReference type="GO" id="GO:0008961">
    <property type="term" value="F:phosphatidylglycerol-prolipoprotein diacylglyceryl transferase activity"/>
    <property type="evidence" value="ECO:0007669"/>
    <property type="project" value="InterPro"/>
</dbReference>
<keyword evidence="3" id="KW-1185">Reference proteome</keyword>
<keyword evidence="1" id="KW-0472">Membrane</keyword>
<dbReference type="GO" id="GO:0042158">
    <property type="term" value="P:lipoprotein biosynthetic process"/>
    <property type="evidence" value="ECO:0007669"/>
    <property type="project" value="InterPro"/>
</dbReference>
<dbReference type="EMBL" id="JARJCW010000025">
    <property type="protein sequence ID" value="KAJ7211600.1"/>
    <property type="molecule type" value="Genomic_DNA"/>
</dbReference>
<dbReference type="GO" id="GO:0005886">
    <property type="term" value="C:plasma membrane"/>
    <property type="evidence" value="ECO:0007669"/>
    <property type="project" value="InterPro"/>
</dbReference>
<feature type="transmembrane region" description="Helical" evidence="1">
    <location>
        <begin position="404"/>
        <end position="428"/>
    </location>
</feature>
<protein>
    <recommendedName>
        <fullName evidence="4">Prolipoprotein diacylglyceryl transferase</fullName>
    </recommendedName>
</protein>
<feature type="transmembrane region" description="Helical" evidence="1">
    <location>
        <begin position="129"/>
        <end position="151"/>
    </location>
</feature>
<evidence type="ECO:0008006" key="4">
    <source>
        <dbReference type="Google" id="ProtNLM"/>
    </source>
</evidence>
<feature type="transmembrane region" description="Helical" evidence="1">
    <location>
        <begin position="299"/>
        <end position="316"/>
    </location>
</feature>
<comment type="caution">
    <text evidence="2">The sequence shown here is derived from an EMBL/GenBank/DDBJ whole genome shotgun (WGS) entry which is preliminary data.</text>
</comment>
<reference evidence="2" key="1">
    <citation type="submission" date="2023-03" db="EMBL/GenBank/DDBJ databases">
        <title>Massive genome expansion in bonnet fungi (Mycena s.s.) driven by repeated elements and novel gene families across ecological guilds.</title>
        <authorList>
            <consortium name="Lawrence Berkeley National Laboratory"/>
            <person name="Harder C.B."/>
            <person name="Miyauchi S."/>
            <person name="Viragh M."/>
            <person name="Kuo A."/>
            <person name="Thoen E."/>
            <person name="Andreopoulos B."/>
            <person name="Lu D."/>
            <person name="Skrede I."/>
            <person name="Drula E."/>
            <person name="Henrissat B."/>
            <person name="Morin E."/>
            <person name="Kohler A."/>
            <person name="Barry K."/>
            <person name="LaButti K."/>
            <person name="Morin E."/>
            <person name="Salamov A."/>
            <person name="Lipzen A."/>
            <person name="Mereny Z."/>
            <person name="Hegedus B."/>
            <person name="Baldrian P."/>
            <person name="Stursova M."/>
            <person name="Weitz H."/>
            <person name="Taylor A."/>
            <person name="Grigoriev I.V."/>
            <person name="Nagy L.G."/>
            <person name="Martin F."/>
            <person name="Kauserud H."/>
        </authorList>
    </citation>
    <scope>NUCLEOTIDE SEQUENCE</scope>
    <source>
        <strain evidence="2">9144</strain>
    </source>
</reference>
<evidence type="ECO:0000313" key="3">
    <source>
        <dbReference type="Proteomes" id="UP001219525"/>
    </source>
</evidence>
<sequence length="553" mass="61128">MLPCERRARTRCFLDSQWAFSLAWRRLPRASVVPGVRGTQWCPGPMSLRGSWMMIPGYVLPRERYCSLLSLLSTLYFQWPTLLFLIIFSTLGSEVLGDLLWMLSAYIENKEHAPRDLMAFRQRLKVVNVLQYALIRGSGITVVAWILAYSPAGLRTRSIPMQAYAWALLSLYAVFCAVYVFRQSRSLRFHPSSRPPSPSHVPVELDGPSPRSWHLTLRTKPAIIVVPYGVLMGVGLAALVLTSLTIAPTSREELALYSHALEITIISAIFLARLFSLIMEDGITRLWAHPLRTLFRPGFWLHGGLFGAAIGGMIAHRMGYVPDFRRFAASLAVGLPLYETFSRIGCHTYGCCYGCPVESIGGTSQSSHRARLLWRVTPYSAVTYRHPTDYAVTRAEPKLLCQPLLPIQLISATLFFLLFALVALPLVTFAPPELAGAVTLVAHAAIRLLTETGRADYRGPSNGWISATGRMALIQGLVAIVALGYDVLAAEHTSRPVAFADWASVFDDGRLNTAAMAAAVGTVVYGIHVEEIGSWIPERGARPSEKERQVGTK</sequence>